<name>A0A9N9F3M6_FUNMO</name>
<gene>
    <name evidence="1" type="ORF">FMOSSE_LOCUS4365</name>
</gene>
<comment type="caution">
    <text evidence="1">The sequence shown here is derived from an EMBL/GenBank/DDBJ whole genome shotgun (WGS) entry which is preliminary data.</text>
</comment>
<dbReference type="AlphaFoldDB" id="A0A9N9F3M6"/>
<reference evidence="1" key="1">
    <citation type="submission" date="2021-06" db="EMBL/GenBank/DDBJ databases">
        <authorList>
            <person name="Kallberg Y."/>
            <person name="Tangrot J."/>
            <person name="Rosling A."/>
        </authorList>
    </citation>
    <scope>NUCLEOTIDE SEQUENCE</scope>
    <source>
        <strain evidence="1">87-6 pot B 2015</strain>
    </source>
</reference>
<accession>A0A9N9F3M6</accession>
<dbReference type="EMBL" id="CAJVPP010000732">
    <property type="protein sequence ID" value="CAG8507611.1"/>
    <property type="molecule type" value="Genomic_DNA"/>
</dbReference>
<organism evidence="1 2">
    <name type="scientific">Funneliformis mosseae</name>
    <name type="common">Endomycorrhizal fungus</name>
    <name type="synonym">Glomus mosseae</name>
    <dbReference type="NCBI Taxonomy" id="27381"/>
    <lineage>
        <taxon>Eukaryota</taxon>
        <taxon>Fungi</taxon>
        <taxon>Fungi incertae sedis</taxon>
        <taxon>Mucoromycota</taxon>
        <taxon>Glomeromycotina</taxon>
        <taxon>Glomeromycetes</taxon>
        <taxon>Glomerales</taxon>
        <taxon>Glomeraceae</taxon>
        <taxon>Funneliformis</taxon>
    </lineage>
</organism>
<proteinExistence type="predicted"/>
<evidence type="ECO:0000313" key="1">
    <source>
        <dbReference type="EMBL" id="CAG8507611.1"/>
    </source>
</evidence>
<keyword evidence="2" id="KW-1185">Reference proteome</keyword>
<evidence type="ECO:0000313" key="2">
    <source>
        <dbReference type="Proteomes" id="UP000789375"/>
    </source>
</evidence>
<sequence length="123" mass="14226">MIKSEDADSEEIQILNHHIHLLPTNHSTFRKLNTPKKIFSSENISTNLRHIFEKFGGVFVEHEFDVDRISRWNIITSYITKPDDIISVLDSFQADTSYPRNLSQTILQTHEASTLAKHLSNHL</sequence>
<protein>
    <submittedName>
        <fullName evidence="1">5559_t:CDS:1</fullName>
    </submittedName>
</protein>
<dbReference type="Proteomes" id="UP000789375">
    <property type="component" value="Unassembled WGS sequence"/>
</dbReference>